<gene>
    <name evidence="3" type="ORF">H0I76_08820</name>
</gene>
<keyword evidence="1" id="KW-0472">Membrane</keyword>
<dbReference type="Proteomes" id="UP000655420">
    <property type="component" value="Unassembled WGS sequence"/>
</dbReference>
<comment type="caution">
    <text evidence="3">The sequence shown here is derived from an EMBL/GenBank/DDBJ whole genome shotgun (WGS) entry which is preliminary data.</text>
</comment>
<dbReference type="AlphaFoldDB" id="A0A8J7M6R8"/>
<organism evidence="3 4">
    <name type="scientific">Thermohalobaculum xanthum</name>
    <dbReference type="NCBI Taxonomy" id="2753746"/>
    <lineage>
        <taxon>Bacteria</taxon>
        <taxon>Pseudomonadati</taxon>
        <taxon>Pseudomonadota</taxon>
        <taxon>Alphaproteobacteria</taxon>
        <taxon>Rhodobacterales</taxon>
        <taxon>Paracoccaceae</taxon>
        <taxon>Thermohalobaculum</taxon>
    </lineage>
</organism>
<keyword evidence="1" id="KW-1133">Transmembrane helix</keyword>
<dbReference type="InterPro" id="IPR018638">
    <property type="entry name" value="DUF2061_membrane"/>
</dbReference>
<reference evidence="3" key="1">
    <citation type="submission" date="2020-12" db="EMBL/GenBank/DDBJ databases">
        <title>Bacterial taxonomy.</title>
        <authorList>
            <person name="Pan X."/>
        </authorList>
    </citation>
    <scope>NUCLEOTIDE SEQUENCE</scope>
    <source>
        <strain evidence="3">M0105</strain>
    </source>
</reference>
<feature type="transmembrane region" description="Helical" evidence="1">
    <location>
        <begin position="12"/>
        <end position="29"/>
    </location>
</feature>
<proteinExistence type="predicted"/>
<evidence type="ECO:0000313" key="3">
    <source>
        <dbReference type="EMBL" id="MBK0399291.1"/>
    </source>
</evidence>
<evidence type="ECO:0000259" key="2">
    <source>
        <dbReference type="Pfam" id="PF09834"/>
    </source>
</evidence>
<sequence length="77" mass="7929">MDTTARTIAKAVCWQALGVVVMTLLGYLFTGSVGAGGALAVTSAAIGTVNYVAHERVWARISWGRVAEQHGEGPLGG</sequence>
<protein>
    <submittedName>
        <fullName evidence="3">DUF2061 domain-containing protein</fullName>
    </submittedName>
</protein>
<accession>A0A8J7M6R8</accession>
<evidence type="ECO:0000313" key="4">
    <source>
        <dbReference type="Proteomes" id="UP000655420"/>
    </source>
</evidence>
<keyword evidence="1" id="KW-0812">Transmembrane</keyword>
<feature type="domain" description="DUF2061" evidence="2">
    <location>
        <begin position="8"/>
        <end position="59"/>
    </location>
</feature>
<feature type="transmembrane region" description="Helical" evidence="1">
    <location>
        <begin position="35"/>
        <end position="53"/>
    </location>
</feature>
<name>A0A8J7M6R8_9RHOB</name>
<dbReference type="EMBL" id="JAEHHL010000004">
    <property type="protein sequence ID" value="MBK0399291.1"/>
    <property type="molecule type" value="Genomic_DNA"/>
</dbReference>
<dbReference type="RefSeq" id="WP_200609387.1">
    <property type="nucleotide sequence ID" value="NZ_JAEHHL010000004.1"/>
</dbReference>
<dbReference type="Pfam" id="PF09834">
    <property type="entry name" value="DUF2061"/>
    <property type="match status" value="1"/>
</dbReference>
<keyword evidence="4" id="KW-1185">Reference proteome</keyword>
<evidence type="ECO:0000256" key="1">
    <source>
        <dbReference type="SAM" id="Phobius"/>
    </source>
</evidence>